<reference evidence="2" key="1">
    <citation type="journal article" date="2014" name="Int. J. Syst. Evol. Microbiol.">
        <title>Complete genome sequence of Corynebacterium casei LMG S-19264T (=DSM 44701T), isolated from a smear-ripened cheese.</title>
        <authorList>
            <consortium name="US DOE Joint Genome Institute (JGI-PGF)"/>
            <person name="Walter F."/>
            <person name="Albersmeier A."/>
            <person name="Kalinowski J."/>
            <person name="Ruckert C."/>
        </authorList>
    </citation>
    <scope>NUCLEOTIDE SEQUENCE</scope>
    <source>
        <strain evidence="2">KCTC 23077</strain>
    </source>
</reference>
<dbReference type="Proteomes" id="UP000646426">
    <property type="component" value="Unassembled WGS sequence"/>
</dbReference>
<accession>A0A918SZ59</accession>
<organism evidence="2 3">
    <name type="scientific">Cognatilysobacter bugurensis</name>
    <dbReference type="NCBI Taxonomy" id="543356"/>
    <lineage>
        <taxon>Bacteria</taxon>
        <taxon>Pseudomonadati</taxon>
        <taxon>Pseudomonadota</taxon>
        <taxon>Gammaproteobacteria</taxon>
        <taxon>Lysobacterales</taxon>
        <taxon>Lysobacteraceae</taxon>
        <taxon>Cognatilysobacter</taxon>
    </lineage>
</organism>
<sequence>MTEGAGLHPLPVEAADGHRWDLLVHDVSRPRAALLWLPALGVAARHYGPLAAALAKQGVVTFIHEWRGHGSSSLRAGRSCNWGYRELLTIDLAASRRAVDASLARSGAQSPVHVIGGHSLGGQLASCRLALAPHEATQLWLVASGSPNWRAFPAPQRRLLPFAYRLLPWLADRCGALPGRRIGFGGREARGVMRDWSRSALSGRYGARGLDVDLEPALARVSACTTGVVFQRDWLAPGSSLQALLIKMPQARARVATLDDAALGTRSDHFGWMDRPDAVASALVASLDTGAR</sequence>
<evidence type="ECO:0000259" key="1">
    <source>
        <dbReference type="Pfam" id="PF12146"/>
    </source>
</evidence>
<gene>
    <name evidence="2" type="ORF">GCM10007067_09540</name>
</gene>
<evidence type="ECO:0000313" key="2">
    <source>
        <dbReference type="EMBL" id="GHA74599.1"/>
    </source>
</evidence>
<keyword evidence="3" id="KW-1185">Reference proteome</keyword>
<dbReference type="Pfam" id="PF12146">
    <property type="entry name" value="Hydrolase_4"/>
    <property type="match status" value="1"/>
</dbReference>
<name>A0A918SZ59_9GAMM</name>
<dbReference type="EMBL" id="BMYD01000001">
    <property type="protein sequence ID" value="GHA74599.1"/>
    <property type="molecule type" value="Genomic_DNA"/>
</dbReference>
<protein>
    <recommendedName>
        <fullName evidence="1">Serine aminopeptidase S33 domain-containing protein</fullName>
    </recommendedName>
</protein>
<dbReference type="AlphaFoldDB" id="A0A918SZ59"/>
<comment type="caution">
    <text evidence="2">The sequence shown here is derived from an EMBL/GenBank/DDBJ whole genome shotgun (WGS) entry which is preliminary data.</text>
</comment>
<feature type="domain" description="Serine aminopeptidase S33" evidence="1">
    <location>
        <begin position="29"/>
        <end position="171"/>
    </location>
</feature>
<dbReference type="InterPro" id="IPR022742">
    <property type="entry name" value="Hydrolase_4"/>
</dbReference>
<proteinExistence type="predicted"/>
<evidence type="ECO:0000313" key="3">
    <source>
        <dbReference type="Proteomes" id="UP000646426"/>
    </source>
</evidence>
<dbReference type="RefSeq" id="WP_229792318.1">
    <property type="nucleotide sequence ID" value="NZ_BMYD01000001.1"/>
</dbReference>
<reference evidence="2" key="2">
    <citation type="submission" date="2020-09" db="EMBL/GenBank/DDBJ databases">
        <authorList>
            <person name="Sun Q."/>
            <person name="Kim S."/>
        </authorList>
    </citation>
    <scope>NUCLEOTIDE SEQUENCE</scope>
    <source>
        <strain evidence="2">KCTC 23077</strain>
    </source>
</reference>
<dbReference type="Gene3D" id="3.40.50.1820">
    <property type="entry name" value="alpha/beta hydrolase"/>
    <property type="match status" value="1"/>
</dbReference>
<dbReference type="InterPro" id="IPR017208">
    <property type="entry name" value="UCP037442_abhydr"/>
</dbReference>
<dbReference type="InterPro" id="IPR029058">
    <property type="entry name" value="AB_hydrolase_fold"/>
</dbReference>
<dbReference type="PIRSF" id="PIRSF037442">
    <property type="entry name" value="UCP037442_abhydr"/>
    <property type="match status" value="1"/>
</dbReference>
<dbReference type="SUPFAM" id="SSF53474">
    <property type="entry name" value="alpha/beta-Hydrolases"/>
    <property type="match status" value="1"/>
</dbReference>